<evidence type="ECO:0000256" key="1">
    <source>
        <dbReference type="SAM" id="MobiDB-lite"/>
    </source>
</evidence>
<keyword evidence="3" id="KW-1185">Reference proteome</keyword>
<dbReference type="AlphaFoldDB" id="A0A316UMK4"/>
<dbReference type="Proteomes" id="UP000245884">
    <property type="component" value="Unassembled WGS sequence"/>
</dbReference>
<sequence length="145" mass="15791">MASFSSYLSFSAMYEFEQYQKDLAKRAQASKSGGVLRRDSNSSTTSSNYSASSASSSSTSSSSRRVHFLNHSDSDSDLASSPSSSSVYASHAARLHSSGKRYSTADGSLRGSQCPWDLCTHNATCRRCISKQIEEQDLSLQRFGR</sequence>
<protein>
    <submittedName>
        <fullName evidence="2">Uncharacterized protein</fullName>
    </submittedName>
</protein>
<dbReference type="GeneID" id="37028812"/>
<dbReference type="RefSeq" id="XP_025359765.1">
    <property type="nucleotide sequence ID" value="XM_025506989.1"/>
</dbReference>
<name>A0A316UMK4_9BASI</name>
<feature type="compositionally biased region" description="Low complexity" evidence="1">
    <location>
        <begin position="41"/>
        <end position="63"/>
    </location>
</feature>
<organism evidence="2 3">
    <name type="scientific">Jaminaea rosea</name>
    <dbReference type="NCBI Taxonomy" id="1569628"/>
    <lineage>
        <taxon>Eukaryota</taxon>
        <taxon>Fungi</taxon>
        <taxon>Dikarya</taxon>
        <taxon>Basidiomycota</taxon>
        <taxon>Ustilaginomycotina</taxon>
        <taxon>Exobasidiomycetes</taxon>
        <taxon>Microstromatales</taxon>
        <taxon>Microstromatales incertae sedis</taxon>
        <taxon>Jaminaea</taxon>
    </lineage>
</organism>
<feature type="region of interest" description="Disordered" evidence="1">
    <location>
        <begin position="27"/>
        <end position="85"/>
    </location>
</feature>
<evidence type="ECO:0000313" key="2">
    <source>
        <dbReference type="EMBL" id="PWN25153.1"/>
    </source>
</evidence>
<proteinExistence type="predicted"/>
<reference evidence="2 3" key="1">
    <citation type="journal article" date="2018" name="Mol. Biol. Evol.">
        <title>Broad Genomic Sampling Reveals a Smut Pathogenic Ancestry of the Fungal Clade Ustilaginomycotina.</title>
        <authorList>
            <person name="Kijpornyongpan T."/>
            <person name="Mondo S.J."/>
            <person name="Barry K."/>
            <person name="Sandor L."/>
            <person name="Lee J."/>
            <person name="Lipzen A."/>
            <person name="Pangilinan J."/>
            <person name="LaButti K."/>
            <person name="Hainaut M."/>
            <person name="Henrissat B."/>
            <person name="Grigoriev I.V."/>
            <person name="Spatafora J.W."/>
            <person name="Aime M.C."/>
        </authorList>
    </citation>
    <scope>NUCLEOTIDE SEQUENCE [LARGE SCALE GENOMIC DNA]</scope>
    <source>
        <strain evidence="2 3">MCA 5214</strain>
    </source>
</reference>
<dbReference type="EMBL" id="KZ819677">
    <property type="protein sequence ID" value="PWN25153.1"/>
    <property type="molecule type" value="Genomic_DNA"/>
</dbReference>
<gene>
    <name evidence="2" type="ORF">BDZ90DRAFT_234362</name>
</gene>
<accession>A0A316UMK4</accession>
<evidence type="ECO:0000313" key="3">
    <source>
        <dbReference type="Proteomes" id="UP000245884"/>
    </source>
</evidence>